<dbReference type="OrthoDB" id="8596093at2"/>
<dbReference type="Pfam" id="PF02413">
    <property type="entry name" value="Caudo_TAP"/>
    <property type="match status" value="1"/>
</dbReference>
<dbReference type="Proteomes" id="UP000326018">
    <property type="component" value="Unassembled WGS sequence"/>
</dbReference>
<accession>A0A5E7DQ97</accession>
<evidence type="ECO:0008006" key="3">
    <source>
        <dbReference type="Google" id="ProtNLM"/>
    </source>
</evidence>
<organism evidence="1 2">
    <name type="scientific">Pseudomonas fluorescens</name>
    <dbReference type="NCBI Taxonomy" id="294"/>
    <lineage>
        <taxon>Bacteria</taxon>
        <taxon>Pseudomonadati</taxon>
        <taxon>Pseudomonadota</taxon>
        <taxon>Gammaproteobacteria</taxon>
        <taxon>Pseudomonadales</taxon>
        <taxon>Pseudomonadaceae</taxon>
        <taxon>Pseudomonas</taxon>
    </lineage>
</organism>
<dbReference type="InterPro" id="IPR003458">
    <property type="entry name" value="Phage_T4_Gp38_tail_assem"/>
</dbReference>
<evidence type="ECO:0000313" key="1">
    <source>
        <dbReference type="EMBL" id="VVO19810.1"/>
    </source>
</evidence>
<dbReference type="RefSeq" id="WP_150704019.1">
    <property type="nucleotide sequence ID" value="NZ_CABVIB010000023.1"/>
</dbReference>
<reference evidence="1 2" key="1">
    <citation type="submission" date="2019-09" db="EMBL/GenBank/DDBJ databases">
        <authorList>
            <person name="Chandra G."/>
            <person name="Truman W A."/>
        </authorList>
    </citation>
    <scope>NUCLEOTIDE SEQUENCE [LARGE SCALE GENOMIC DNA]</scope>
    <source>
        <strain evidence="1">PS712</strain>
    </source>
</reference>
<dbReference type="AlphaFoldDB" id="A0A5E7DQ97"/>
<proteinExistence type="predicted"/>
<protein>
    <recommendedName>
        <fullName evidence="3">Tail fiber assembly protein</fullName>
    </recommendedName>
</protein>
<evidence type="ECO:0000313" key="2">
    <source>
        <dbReference type="Proteomes" id="UP000326018"/>
    </source>
</evidence>
<sequence>MTQTYVQFQDEARDKVVAIFPGTMEDDPQPLDAYPVQGMLDDSDELVLNYLNPPITPEMELANNTATRNSLLSIATLAIDPLQDAVDLDDATDADIALLKKWKQYRVAVNRLDLNLSNVIWPVPPA</sequence>
<dbReference type="EMBL" id="CABVIB010000023">
    <property type="protein sequence ID" value="VVO19810.1"/>
    <property type="molecule type" value="Genomic_DNA"/>
</dbReference>
<name>A0A5E7DQ97_PSEFL</name>
<gene>
    <name evidence="1" type="ORF">PS712_04139</name>
</gene>